<evidence type="ECO:0000313" key="2">
    <source>
        <dbReference type="EMBL" id="SHG11571.1"/>
    </source>
</evidence>
<gene>
    <name evidence="2" type="ORF">SAMN05444372_102311</name>
</gene>
<sequence>MKSNKLISIIIPCYNDWQYIEQAVASALNQTYNNIEVIIVDDGSDTKTKKVLSTLKAKVDKIITQENQGVCVARNVGIEEAKGDLILVLDSDDYFEPDFLALAYRKIIENDSIALITCWSNVVNSCGDLLYVTHPTGSDSNEILYYNNAMGSCLFKKEVWRQVGGYDLQMKSGYEDWEFNISIAKKGYKIHVLERILFNYRLTKNSRNTKAIAFQKNIRKYVFSKHKDLAMKNYEKTLNFFLDEIEKSKIEALRYKTSNSYMLGHFFFRNLNKIFRNFK</sequence>
<dbReference type="PANTHER" id="PTHR43685">
    <property type="entry name" value="GLYCOSYLTRANSFERASE"/>
    <property type="match status" value="1"/>
</dbReference>
<dbReference type="EMBL" id="FQWF01000002">
    <property type="protein sequence ID" value="SHG11571.1"/>
    <property type="molecule type" value="Genomic_DNA"/>
</dbReference>
<dbReference type="InterPro" id="IPR050834">
    <property type="entry name" value="Glycosyltransf_2"/>
</dbReference>
<evidence type="ECO:0000313" key="3">
    <source>
        <dbReference type="Proteomes" id="UP000184020"/>
    </source>
</evidence>
<dbReference type="RefSeq" id="WP_073017285.1">
    <property type="nucleotide sequence ID" value="NZ_FQWF01000002.1"/>
</dbReference>
<dbReference type="InterPro" id="IPR001173">
    <property type="entry name" value="Glyco_trans_2-like"/>
</dbReference>
<feature type="domain" description="Glycosyltransferase 2-like" evidence="1">
    <location>
        <begin position="8"/>
        <end position="115"/>
    </location>
</feature>
<dbReference type="AlphaFoldDB" id="A0A1M5H6C3"/>
<reference evidence="3" key="1">
    <citation type="submission" date="2016-11" db="EMBL/GenBank/DDBJ databases">
        <authorList>
            <person name="Varghese N."/>
            <person name="Submissions S."/>
        </authorList>
    </citation>
    <scope>NUCLEOTIDE SEQUENCE [LARGE SCALE GENOMIC DNA]</scope>
    <source>
        <strain evidence="3">DSM 17659</strain>
    </source>
</reference>
<accession>A0A1M5H6C3</accession>
<dbReference type="CDD" id="cd00761">
    <property type="entry name" value="Glyco_tranf_GTA_type"/>
    <property type="match status" value="1"/>
</dbReference>
<dbReference type="Gene3D" id="3.90.550.10">
    <property type="entry name" value="Spore Coat Polysaccharide Biosynthesis Protein SpsA, Chain A"/>
    <property type="match status" value="1"/>
</dbReference>
<proteinExistence type="predicted"/>
<evidence type="ECO:0000259" key="1">
    <source>
        <dbReference type="Pfam" id="PF00535"/>
    </source>
</evidence>
<dbReference type="PANTHER" id="PTHR43685:SF2">
    <property type="entry name" value="GLYCOSYLTRANSFERASE 2-LIKE DOMAIN-CONTAINING PROTEIN"/>
    <property type="match status" value="1"/>
</dbReference>
<protein>
    <recommendedName>
        <fullName evidence="1">Glycosyltransferase 2-like domain-containing protein</fullName>
    </recommendedName>
</protein>
<dbReference type="STRING" id="229205.SAMN05444372_102311"/>
<dbReference type="Pfam" id="PF00535">
    <property type="entry name" value="Glycos_transf_2"/>
    <property type="match status" value="1"/>
</dbReference>
<dbReference type="InterPro" id="IPR029044">
    <property type="entry name" value="Nucleotide-diphossugar_trans"/>
</dbReference>
<name>A0A1M5H6C3_9FLAO</name>
<organism evidence="2 3">
    <name type="scientific">Flavobacterium micromati</name>
    <dbReference type="NCBI Taxonomy" id="229205"/>
    <lineage>
        <taxon>Bacteria</taxon>
        <taxon>Pseudomonadati</taxon>
        <taxon>Bacteroidota</taxon>
        <taxon>Flavobacteriia</taxon>
        <taxon>Flavobacteriales</taxon>
        <taxon>Flavobacteriaceae</taxon>
        <taxon>Flavobacterium</taxon>
    </lineage>
</organism>
<dbReference type="SUPFAM" id="SSF53448">
    <property type="entry name" value="Nucleotide-diphospho-sugar transferases"/>
    <property type="match status" value="1"/>
</dbReference>
<dbReference type="OrthoDB" id="597270at2"/>
<dbReference type="Proteomes" id="UP000184020">
    <property type="component" value="Unassembled WGS sequence"/>
</dbReference>
<keyword evidence="3" id="KW-1185">Reference proteome</keyword>